<dbReference type="AlphaFoldDB" id="A0A1D9PCY0"/>
<accession>A0A1D9PCY0</accession>
<dbReference type="RefSeq" id="WP_071185686.1">
    <property type="nucleotide sequence ID" value="NZ_CP017774.1"/>
</dbReference>
<evidence type="ECO:0000313" key="2">
    <source>
        <dbReference type="Proteomes" id="UP000178198"/>
    </source>
</evidence>
<dbReference type="KEGG" id="fcm:BIW12_14030"/>
<dbReference type="EMBL" id="CP017774">
    <property type="protein sequence ID" value="APA00449.1"/>
    <property type="molecule type" value="Genomic_DNA"/>
</dbReference>
<dbReference type="OrthoDB" id="1339565at2"/>
<keyword evidence="2" id="KW-1185">Reference proteome</keyword>
<sequence length="198" mass="23108">MELLEQITKKGLVIARINGLFNLAENYNIPDDDEKLKEFLKNQLLNLSRFSTLEHFFSQENLFIRAFVYTYGKGFEHTIAYIVGEPLERIAYNFDDCMTSNGLKAIPNTIRKIADEKIYIIREMFTEMFEASREKQRQLNAAGITFEDVMLQILNTAFFIGRRVAISVKLDSKMTISLNVETQDSLYDHTKYDKRYSI</sequence>
<organism evidence="1 2">
    <name type="scientific">Flavobacterium commune</name>
    <dbReference type="NCBI Taxonomy" id="1306519"/>
    <lineage>
        <taxon>Bacteria</taxon>
        <taxon>Pseudomonadati</taxon>
        <taxon>Bacteroidota</taxon>
        <taxon>Flavobacteriia</taxon>
        <taxon>Flavobacteriales</taxon>
        <taxon>Flavobacteriaceae</taxon>
        <taxon>Flavobacterium</taxon>
    </lineage>
</organism>
<evidence type="ECO:0000313" key="1">
    <source>
        <dbReference type="EMBL" id="APA00449.1"/>
    </source>
</evidence>
<name>A0A1D9PCY0_9FLAO</name>
<gene>
    <name evidence="1" type="ORF">BIW12_14030</name>
</gene>
<reference evidence="1 2" key="1">
    <citation type="submission" date="2016-10" db="EMBL/GenBank/DDBJ databases">
        <title>Complete Genome Sequence of Flavobacterium sp. PK15.</title>
        <authorList>
            <person name="Ekwe A."/>
            <person name="Kim S.B."/>
        </authorList>
    </citation>
    <scope>NUCLEOTIDE SEQUENCE [LARGE SCALE GENOMIC DNA]</scope>
    <source>
        <strain evidence="1 2">PK15</strain>
    </source>
</reference>
<protein>
    <submittedName>
        <fullName evidence="1">Uncharacterized protein</fullName>
    </submittedName>
</protein>
<dbReference type="Proteomes" id="UP000178198">
    <property type="component" value="Chromosome"/>
</dbReference>
<proteinExistence type="predicted"/>